<dbReference type="AlphaFoldDB" id="A0A8T0ET60"/>
<dbReference type="EMBL" id="JABXBU010001863">
    <property type="protein sequence ID" value="KAF8781485.1"/>
    <property type="molecule type" value="Genomic_DNA"/>
</dbReference>
<name>A0A8T0ET60_ARGBR</name>
<comment type="caution">
    <text evidence="1">The sequence shown here is derived from an EMBL/GenBank/DDBJ whole genome shotgun (WGS) entry which is preliminary data.</text>
</comment>
<evidence type="ECO:0000313" key="1">
    <source>
        <dbReference type="EMBL" id="KAF8781485.1"/>
    </source>
</evidence>
<dbReference type="Proteomes" id="UP000807504">
    <property type="component" value="Unassembled WGS sequence"/>
</dbReference>
<evidence type="ECO:0000313" key="2">
    <source>
        <dbReference type="Proteomes" id="UP000807504"/>
    </source>
</evidence>
<proteinExistence type="predicted"/>
<reference evidence="1" key="2">
    <citation type="submission" date="2020-06" db="EMBL/GenBank/DDBJ databases">
        <authorList>
            <person name="Sheffer M."/>
        </authorList>
    </citation>
    <scope>NUCLEOTIDE SEQUENCE</scope>
</reference>
<gene>
    <name evidence="1" type="ORF">HNY73_011874</name>
</gene>
<sequence length="104" mass="11684">MENLFHLNQDPKPPSRLLGWLLVSETQTPDKIDDAPTPGKYLVAPFPNPKSFSCPKNVYSLFPFSSDPVFPLSLLTDDVELKAKDWDLGLYSLESNWLPFQGCG</sequence>
<protein>
    <submittedName>
        <fullName evidence="1">Uncharacterized protein</fullName>
    </submittedName>
</protein>
<keyword evidence="2" id="KW-1185">Reference proteome</keyword>
<accession>A0A8T0ET60</accession>
<reference evidence="1" key="1">
    <citation type="journal article" date="2020" name="bioRxiv">
        <title>Chromosome-level reference genome of the European wasp spider Argiope bruennichi: a resource for studies on range expansion and evolutionary adaptation.</title>
        <authorList>
            <person name="Sheffer M.M."/>
            <person name="Hoppe A."/>
            <person name="Krehenwinkel H."/>
            <person name="Uhl G."/>
            <person name="Kuss A.W."/>
            <person name="Jensen L."/>
            <person name="Jensen C."/>
            <person name="Gillespie R.G."/>
            <person name="Hoff K.J."/>
            <person name="Prost S."/>
        </authorList>
    </citation>
    <scope>NUCLEOTIDE SEQUENCE</scope>
</reference>
<organism evidence="1 2">
    <name type="scientific">Argiope bruennichi</name>
    <name type="common">Wasp spider</name>
    <name type="synonym">Aranea bruennichi</name>
    <dbReference type="NCBI Taxonomy" id="94029"/>
    <lineage>
        <taxon>Eukaryota</taxon>
        <taxon>Metazoa</taxon>
        <taxon>Ecdysozoa</taxon>
        <taxon>Arthropoda</taxon>
        <taxon>Chelicerata</taxon>
        <taxon>Arachnida</taxon>
        <taxon>Araneae</taxon>
        <taxon>Araneomorphae</taxon>
        <taxon>Entelegynae</taxon>
        <taxon>Araneoidea</taxon>
        <taxon>Araneidae</taxon>
        <taxon>Argiope</taxon>
    </lineage>
</organism>